<dbReference type="EMBL" id="CP004144">
    <property type="protein sequence ID" value="AGF96555.1"/>
    <property type="molecule type" value="Genomic_DNA"/>
</dbReference>
<sequence>MKRESCEKKGRYKNLICKSCFRRHKTVLEVALLRDAQEKY</sequence>
<organism evidence="1 2">
    <name type="scientific">Methanosarcina mazei Tuc01</name>
    <dbReference type="NCBI Taxonomy" id="1236903"/>
    <lineage>
        <taxon>Archaea</taxon>
        <taxon>Methanobacteriati</taxon>
        <taxon>Methanobacteriota</taxon>
        <taxon>Stenosarchaea group</taxon>
        <taxon>Methanomicrobia</taxon>
        <taxon>Methanosarcinales</taxon>
        <taxon>Methanosarcinaceae</taxon>
        <taxon>Methanosarcina</taxon>
    </lineage>
</organism>
<dbReference type="Proteomes" id="UP000011718">
    <property type="component" value="Chromosome"/>
</dbReference>
<dbReference type="AlphaFoldDB" id="M1Q2S0"/>
<protein>
    <submittedName>
        <fullName evidence="1">Uncharacterized protein</fullName>
    </submittedName>
</protein>
<evidence type="ECO:0000313" key="2">
    <source>
        <dbReference type="Proteomes" id="UP000011718"/>
    </source>
</evidence>
<dbReference type="BioCyc" id="MMAZ1236903:G139K-1113-MONOMER"/>
<dbReference type="HOGENOM" id="CLU_3282865_0_0_2"/>
<reference evidence="1 2" key="1">
    <citation type="journal article" date="2013" name="Genome Announc.">
        <title>Complete Genome of a Methanosarcina mazei Strain Isolated from Sediment Samples from an Amazonian Flooded Area.</title>
        <authorList>
            <person name="Assis das Gracas D."/>
            <person name="Thiago Juca Ramos R."/>
            <person name="Vieira Araujo A.C."/>
            <person name="Zahlouth R."/>
            <person name="Ribeiro Carneiro A."/>
            <person name="Souza Lopes T."/>
            <person name="Azevedo Barauna R."/>
            <person name="Azevedo V."/>
            <person name="Cruz Schneider M.P."/>
            <person name="Pellizari V.H."/>
            <person name="Silva A."/>
        </authorList>
    </citation>
    <scope>NUCLEOTIDE SEQUENCE [LARGE SCALE GENOMIC DNA]</scope>
    <source>
        <strain evidence="1 2">Tuc01</strain>
    </source>
</reference>
<evidence type="ECO:0000313" key="1">
    <source>
        <dbReference type="EMBL" id="AGF96555.1"/>
    </source>
</evidence>
<accession>M1Q2S0</accession>
<gene>
    <name evidence="1" type="ORF">MmTuc01_1166</name>
</gene>
<dbReference type="KEGG" id="mmaz:MmTuc01_1166"/>
<name>M1Q2S0_METMZ</name>
<proteinExistence type="predicted"/>